<accession>A0ACB8L4Z0</accession>
<evidence type="ECO:0000313" key="2">
    <source>
        <dbReference type="Proteomes" id="UP000829398"/>
    </source>
</evidence>
<gene>
    <name evidence="1" type="ORF">KPL71_011604</name>
</gene>
<proteinExistence type="predicted"/>
<keyword evidence="2" id="KW-1185">Reference proteome</keyword>
<organism evidence="1 2">
    <name type="scientific">Citrus sinensis</name>
    <name type="common">Sweet orange</name>
    <name type="synonym">Citrus aurantium var. sinensis</name>
    <dbReference type="NCBI Taxonomy" id="2711"/>
    <lineage>
        <taxon>Eukaryota</taxon>
        <taxon>Viridiplantae</taxon>
        <taxon>Streptophyta</taxon>
        <taxon>Embryophyta</taxon>
        <taxon>Tracheophyta</taxon>
        <taxon>Spermatophyta</taxon>
        <taxon>Magnoliopsida</taxon>
        <taxon>eudicotyledons</taxon>
        <taxon>Gunneridae</taxon>
        <taxon>Pentapetalae</taxon>
        <taxon>rosids</taxon>
        <taxon>malvids</taxon>
        <taxon>Sapindales</taxon>
        <taxon>Rutaceae</taxon>
        <taxon>Aurantioideae</taxon>
        <taxon>Citrus</taxon>
    </lineage>
</organism>
<evidence type="ECO:0000313" key="1">
    <source>
        <dbReference type="EMBL" id="KAH9768441.1"/>
    </source>
</evidence>
<dbReference type="Proteomes" id="UP000829398">
    <property type="component" value="Chromosome 4"/>
</dbReference>
<name>A0ACB8L4Z0_CITSI</name>
<comment type="caution">
    <text evidence="1">The sequence shown here is derived from an EMBL/GenBank/DDBJ whole genome shotgun (WGS) entry which is preliminary data.</text>
</comment>
<dbReference type="EMBL" id="CM039173">
    <property type="protein sequence ID" value="KAH9768441.1"/>
    <property type="molecule type" value="Genomic_DNA"/>
</dbReference>
<protein>
    <submittedName>
        <fullName evidence="1">Methylesterase 1</fullName>
    </submittedName>
</protein>
<reference evidence="2" key="1">
    <citation type="journal article" date="2023" name="Hortic. Res.">
        <title>A chromosome-level phased genome enabling allele-level studies in sweet orange: a case study on citrus Huanglongbing tolerance.</title>
        <authorList>
            <person name="Wu B."/>
            <person name="Yu Q."/>
            <person name="Deng Z."/>
            <person name="Duan Y."/>
            <person name="Luo F."/>
            <person name="Gmitter F. Jr."/>
        </authorList>
    </citation>
    <scope>NUCLEOTIDE SEQUENCE [LARGE SCALE GENOMIC DNA]</scope>
    <source>
        <strain evidence="2">cv. Valencia</strain>
    </source>
</reference>
<sequence length="272" mass="30828">MKPTEKIKKMAEAKKQKHFVLVHGSNHGAWCWYKVKPQLEAAGHRVTALDLTASGIDMKKIQDVHSFYEYNEPLLEILASLSADEKVVIVGHSLGGLSLALAAEKFPHKISVAIFLTAFMPDTKHQPSYVVERFFERIPSGEWLDTQFSVIDSSNPSRKTLFFGYSFLTLKLYQLSPPEDVELGKMLLRPGSVFVDELSKANKFSNEGYGSVNRVYVVCKEDLCVPKEFQHWMIQNNPVDEVIEIKGVDHMPMLSKPEQLFDCLSHIAHKYA</sequence>